<feature type="region of interest" description="Disordered" evidence="1">
    <location>
        <begin position="82"/>
        <end position="141"/>
    </location>
</feature>
<name>A0A6J1AD68_9ROSI</name>
<dbReference type="Proteomes" id="UP000504621">
    <property type="component" value="Unplaced"/>
</dbReference>
<evidence type="ECO:0000313" key="3">
    <source>
        <dbReference type="Proteomes" id="UP000504621"/>
    </source>
</evidence>
<feature type="region of interest" description="Disordered" evidence="1">
    <location>
        <begin position="30"/>
        <end position="66"/>
    </location>
</feature>
<reference evidence="4" key="1">
    <citation type="submission" date="2025-08" db="UniProtKB">
        <authorList>
            <consortium name="RefSeq"/>
        </authorList>
    </citation>
    <scope>IDENTIFICATION</scope>
    <source>
        <tissue evidence="4">Leaf</tissue>
    </source>
</reference>
<evidence type="ECO:0000313" key="4">
    <source>
        <dbReference type="RefSeq" id="XP_021285137.1"/>
    </source>
</evidence>
<accession>A0A6J1AD68</accession>
<gene>
    <name evidence="4" type="primary">LOC110417224</name>
</gene>
<feature type="compositionally biased region" description="Low complexity" evidence="1">
    <location>
        <begin position="31"/>
        <end position="48"/>
    </location>
</feature>
<dbReference type="OrthoDB" id="1749326at2759"/>
<sequence length="141" mass="15647">MSSLSERSVMHIFGVTGMVIMTLMPMIATESSSPSSPLSSSSPASDLLFHPVESKKHQGSGDKEIREISYLQQDHRQKVIIEEDYGVWNPTPRPGDGGGRASPVPHAKDSRHFSSKIISGLITHLPARRRRRRPNHAGRFH</sequence>
<keyword evidence="2" id="KW-1133">Transmembrane helix</keyword>
<dbReference type="GeneID" id="110417224"/>
<evidence type="ECO:0000256" key="1">
    <source>
        <dbReference type="SAM" id="MobiDB-lite"/>
    </source>
</evidence>
<organism evidence="3 4">
    <name type="scientific">Herrania umbratica</name>
    <dbReference type="NCBI Taxonomy" id="108875"/>
    <lineage>
        <taxon>Eukaryota</taxon>
        <taxon>Viridiplantae</taxon>
        <taxon>Streptophyta</taxon>
        <taxon>Embryophyta</taxon>
        <taxon>Tracheophyta</taxon>
        <taxon>Spermatophyta</taxon>
        <taxon>Magnoliopsida</taxon>
        <taxon>eudicotyledons</taxon>
        <taxon>Gunneridae</taxon>
        <taxon>Pentapetalae</taxon>
        <taxon>rosids</taxon>
        <taxon>malvids</taxon>
        <taxon>Malvales</taxon>
        <taxon>Malvaceae</taxon>
        <taxon>Byttnerioideae</taxon>
        <taxon>Herrania</taxon>
    </lineage>
</organism>
<keyword evidence="2" id="KW-0812">Transmembrane</keyword>
<dbReference type="RefSeq" id="XP_021285137.1">
    <property type="nucleotide sequence ID" value="XM_021429462.1"/>
</dbReference>
<keyword evidence="3" id="KW-1185">Reference proteome</keyword>
<feature type="compositionally biased region" description="Basic and acidic residues" evidence="1">
    <location>
        <begin position="52"/>
        <end position="66"/>
    </location>
</feature>
<keyword evidence="2" id="KW-0472">Membrane</keyword>
<proteinExistence type="predicted"/>
<protein>
    <submittedName>
        <fullName evidence="4">Uncharacterized protein LOC110417224</fullName>
    </submittedName>
</protein>
<dbReference type="AlphaFoldDB" id="A0A6J1AD68"/>
<evidence type="ECO:0000256" key="2">
    <source>
        <dbReference type="SAM" id="Phobius"/>
    </source>
</evidence>
<feature type="compositionally biased region" description="Basic residues" evidence="1">
    <location>
        <begin position="126"/>
        <end position="141"/>
    </location>
</feature>
<feature type="transmembrane region" description="Helical" evidence="2">
    <location>
        <begin position="9"/>
        <end position="28"/>
    </location>
</feature>